<dbReference type="EMBL" id="AP023326">
    <property type="protein sequence ID" value="BCI66175.1"/>
    <property type="molecule type" value="Genomic_DNA"/>
</dbReference>
<evidence type="ECO:0000256" key="8">
    <source>
        <dbReference type="HAMAP-Rule" id="MF_00316"/>
    </source>
</evidence>
<evidence type="ECO:0000256" key="7">
    <source>
        <dbReference type="ARBA" id="ARBA00023150"/>
    </source>
</evidence>
<organism evidence="10 11">
    <name type="scientific">Acetobacter aceti</name>
    <dbReference type="NCBI Taxonomy" id="435"/>
    <lineage>
        <taxon>Bacteria</taxon>
        <taxon>Pseudomonadati</taxon>
        <taxon>Pseudomonadota</taxon>
        <taxon>Alphaproteobacteria</taxon>
        <taxon>Acetobacterales</taxon>
        <taxon>Acetobacteraceae</taxon>
        <taxon>Acetobacter</taxon>
        <taxon>Acetobacter subgen. Acetobacter</taxon>
    </lineage>
</organism>
<feature type="binding site" evidence="8">
    <location>
        <begin position="9"/>
        <end position="11"/>
    </location>
    <ligand>
        <name>GTP</name>
        <dbReference type="ChEBI" id="CHEBI:37565"/>
    </ligand>
</feature>
<dbReference type="AlphaFoldDB" id="A0A6S6PHK8"/>
<keyword evidence="3 8" id="KW-0479">Metal-binding</keyword>
<keyword evidence="5 8" id="KW-0460">Magnesium</keyword>
<feature type="binding site" evidence="8">
    <location>
        <position position="97"/>
    </location>
    <ligand>
        <name>Mg(2+)</name>
        <dbReference type="ChEBI" id="CHEBI:18420"/>
    </ligand>
</feature>
<dbReference type="GO" id="GO:0006777">
    <property type="term" value="P:Mo-molybdopterin cofactor biosynthetic process"/>
    <property type="evidence" value="ECO:0007669"/>
    <property type="project" value="UniProtKB-KW"/>
</dbReference>
<dbReference type="CDD" id="cd02503">
    <property type="entry name" value="MobA"/>
    <property type="match status" value="1"/>
</dbReference>
<comment type="similarity">
    <text evidence="8">Belongs to the MobA family.</text>
</comment>
<keyword evidence="2 8" id="KW-0808">Transferase</keyword>
<dbReference type="GO" id="GO:0061603">
    <property type="term" value="F:molybdenum cofactor guanylyltransferase activity"/>
    <property type="evidence" value="ECO:0007669"/>
    <property type="project" value="UniProtKB-EC"/>
</dbReference>
<dbReference type="GO" id="GO:0005737">
    <property type="term" value="C:cytoplasm"/>
    <property type="evidence" value="ECO:0007669"/>
    <property type="project" value="UniProtKB-SubCell"/>
</dbReference>
<dbReference type="InterPro" id="IPR029044">
    <property type="entry name" value="Nucleotide-diphossugar_trans"/>
</dbReference>
<sequence length="202" mass="22059">MKPLYGLVLAGGVSRRMGQDKAALAYEGRPQLNRAFSLLAPRVSRCFVSLREDQKTDAVRCVYPGITDRFQESGPAAGLLAAHEEYPDVAWLVLACDLPFLDASTLDALIQARREGYTAVAFRSEHDGLPEPFCTIWEPEALEILSHQVASGRVGPRQALLSGVTALLPPCTPGALDNINTPEEREQAEVRLARCQEQICQG</sequence>
<evidence type="ECO:0000256" key="2">
    <source>
        <dbReference type="ARBA" id="ARBA00022679"/>
    </source>
</evidence>
<keyword evidence="6 8" id="KW-0342">GTP-binding</keyword>
<proteinExistence type="inferred from homology"/>
<dbReference type="Pfam" id="PF12804">
    <property type="entry name" value="NTP_transf_3"/>
    <property type="match status" value="1"/>
</dbReference>
<dbReference type="RefSeq" id="WP_099349155.1">
    <property type="nucleotide sequence ID" value="NZ_AP023326.1"/>
</dbReference>
<dbReference type="InterPro" id="IPR025877">
    <property type="entry name" value="MobA-like_NTP_Trfase"/>
</dbReference>
<keyword evidence="1 8" id="KW-0963">Cytoplasm</keyword>
<evidence type="ECO:0000256" key="6">
    <source>
        <dbReference type="ARBA" id="ARBA00023134"/>
    </source>
</evidence>
<comment type="subunit">
    <text evidence="8">Monomer.</text>
</comment>
<evidence type="ECO:0000313" key="11">
    <source>
        <dbReference type="Proteomes" id="UP000515220"/>
    </source>
</evidence>
<keyword evidence="7 8" id="KW-0501">Molybdenum cofactor biosynthesis</keyword>
<evidence type="ECO:0000259" key="9">
    <source>
        <dbReference type="Pfam" id="PF12804"/>
    </source>
</evidence>
<keyword evidence="4 8" id="KW-0547">Nucleotide-binding</keyword>
<dbReference type="Proteomes" id="UP000515220">
    <property type="component" value="Chromosome"/>
</dbReference>
<name>A0A6S6PHK8_ACEAC</name>
<evidence type="ECO:0000256" key="3">
    <source>
        <dbReference type="ARBA" id="ARBA00022723"/>
    </source>
</evidence>
<dbReference type="GO" id="GO:0046872">
    <property type="term" value="F:metal ion binding"/>
    <property type="evidence" value="ECO:0007669"/>
    <property type="project" value="UniProtKB-KW"/>
</dbReference>
<dbReference type="InterPro" id="IPR013482">
    <property type="entry name" value="Molybde_CF_guanTrfase"/>
</dbReference>
<evidence type="ECO:0000256" key="1">
    <source>
        <dbReference type="ARBA" id="ARBA00022490"/>
    </source>
</evidence>
<dbReference type="SUPFAM" id="SSF53448">
    <property type="entry name" value="Nucleotide-diphospho-sugar transferases"/>
    <property type="match status" value="1"/>
</dbReference>
<comment type="catalytic activity">
    <reaction evidence="8">
        <text>Mo-molybdopterin + GTP + H(+) = Mo-molybdopterin guanine dinucleotide + diphosphate</text>
        <dbReference type="Rhea" id="RHEA:34243"/>
        <dbReference type="ChEBI" id="CHEBI:15378"/>
        <dbReference type="ChEBI" id="CHEBI:33019"/>
        <dbReference type="ChEBI" id="CHEBI:37565"/>
        <dbReference type="ChEBI" id="CHEBI:71302"/>
        <dbReference type="ChEBI" id="CHEBI:71310"/>
        <dbReference type="EC" id="2.7.7.77"/>
    </reaction>
</comment>
<comment type="domain">
    <text evidence="8">The N-terminal domain determines nucleotide recognition and specific binding, while the C-terminal domain determines the specific binding to the target protein.</text>
</comment>
<feature type="domain" description="MobA-like NTP transferase" evidence="9">
    <location>
        <begin position="6"/>
        <end position="148"/>
    </location>
</feature>
<comment type="cofactor">
    <cofactor evidence="8">
        <name>Mg(2+)</name>
        <dbReference type="ChEBI" id="CHEBI:18420"/>
    </cofactor>
</comment>
<dbReference type="HAMAP" id="MF_00316">
    <property type="entry name" value="MobA"/>
    <property type="match status" value="1"/>
</dbReference>
<comment type="subcellular location">
    <subcellularLocation>
        <location evidence="8">Cytoplasm</location>
    </subcellularLocation>
</comment>
<evidence type="ECO:0000256" key="4">
    <source>
        <dbReference type="ARBA" id="ARBA00022741"/>
    </source>
</evidence>
<evidence type="ECO:0000256" key="5">
    <source>
        <dbReference type="ARBA" id="ARBA00022842"/>
    </source>
</evidence>
<feature type="binding site" evidence="8">
    <location>
        <position position="21"/>
    </location>
    <ligand>
        <name>GTP</name>
        <dbReference type="ChEBI" id="CHEBI:37565"/>
    </ligand>
</feature>
<comment type="caution">
    <text evidence="8">Lacks conserved residue(s) required for the propagation of feature annotation.</text>
</comment>
<dbReference type="PANTHER" id="PTHR19136:SF81">
    <property type="entry name" value="MOLYBDENUM COFACTOR GUANYLYLTRANSFERASE"/>
    <property type="match status" value="1"/>
</dbReference>
<feature type="binding site" evidence="8">
    <location>
        <position position="97"/>
    </location>
    <ligand>
        <name>GTP</name>
        <dbReference type="ChEBI" id="CHEBI:37565"/>
    </ligand>
</feature>
<reference evidence="10 11" key="1">
    <citation type="submission" date="2020-07" db="EMBL/GenBank/DDBJ databases">
        <title>Complete Genome Sequence of an acetic acid bacterium, Acetobacter aceti JCM20276.</title>
        <authorList>
            <person name="Hirose Y."/>
            <person name="Mihara H."/>
        </authorList>
    </citation>
    <scope>NUCLEOTIDE SEQUENCE [LARGE SCALE GENOMIC DNA]</scope>
    <source>
        <strain evidence="10 11">JCM20276</strain>
    </source>
</reference>
<dbReference type="GO" id="GO:0005525">
    <property type="term" value="F:GTP binding"/>
    <property type="evidence" value="ECO:0007669"/>
    <property type="project" value="UniProtKB-UniRule"/>
</dbReference>
<dbReference type="Gene3D" id="3.90.550.10">
    <property type="entry name" value="Spore Coat Polysaccharide Biosynthesis Protein SpsA, Chain A"/>
    <property type="match status" value="1"/>
</dbReference>
<dbReference type="PANTHER" id="PTHR19136">
    <property type="entry name" value="MOLYBDENUM COFACTOR GUANYLYLTRANSFERASE"/>
    <property type="match status" value="1"/>
</dbReference>
<feature type="binding site" evidence="8">
    <location>
        <position position="68"/>
    </location>
    <ligand>
        <name>GTP</name>
        <dbReference type="ChEBI" id="CHEBI:37565"/>
    </ligand>
</feature>
<protein>
    <recommendedName>
        <fullName evidence="8">Molybdenum cofactor guanylyltransferase</fullName>
        <shortName evidence="8">MoCo guanylyltransferase</shortName>
        <ecNumber evidence="8">2.7.7.77</ecNumber>
    </recommendedName>
    <alternativeName>
        <fullName evidence="8">GTP:molybdopterin guanylyltransferase</fullName>
    </alternativeName>
    <alternativeName>
        <fullName evidence="8">Mo-MPT guanylyltransferase</fullName>
    </alternativeName>
    <alternativeName>
        <fullName evidence="8">Molybdopterin guanylyltransferase</fullName>
    </alternativeName>
    <alternativeName>
        <fullName evidence="8">Molybdopterin-guanine dinucleotide synthase</fullName>
        <shortName evidence="8">MGD synthase</shortName>
    </alternativeName>
</protein>
<comment type="function">
    <text evidence="8">Transfers a GMP moiety from GTP to Mo-molybdopterin (Mo-MPT) cofactor (Moco or molybdenum cofactor) to form Mo-molybdopterin guanine dinucleotide (Mo-MGD) cofactor.</text>
</comment>
<dbReference type="EC" id="2.7.7.77" evidence="8"/>
<evidence type="ECO:0000313" key="10">
    <source>
        <dbReference type="EMBL" id="BCI66175.1"/>
    </source>
</evidence>
<gene>
    <name evidence="8" type="primary">mobA</name>
    <name evidence="10" type="ORF">AAJCM20276_07990</name>
</gene>
<accession>A0A6S6PHK8</accession>